<dbReference type="AlphaFoldDB" id="A0A1G4MAT5"/>
<dbReference type="EMBL" id="LT598492">
    <property type="protein sequence ID" value="SCW00988.1"/>
    <property type="molecule type" value="Genomic_DNA"/>
</dbReference>
<dbReference type="Pfam" id="PF00383">
    <property type="entry name" value="dCMP_cyt_deam_1"/>
    <property type="match status" value="1"/>
</dbReference>
<proteinExistence type="inferred from homology"/>
<evidence type="ECO:0000313" key="4">
    <source>
        <dbReference type="EMBL" id="SCW00988.1"/>
    </source>
</evidence>
<dbReference type="STRING" id="4955.A0A1G4MAT5"/>
<reference evidence="4 5" key="1">
    <citation type="submission" date="2016-03" db="EMBL/GenBank/DDBJ databases">
        <authorList>
            <person name="Devillers H."/>
        </authorList>
    </citation>
    <scope>NUCLEOTIDE SEQUENCE [LARGE SCALE GENOMIC DNA]</scope>
    <source>
        <strain evidence="4">CBS 6772</strain>
    </source>
</reference>
<dbReference type="OMA" id="YWPLVWR"/>
<dbReference type="InterPro" id="IPR016193">
    <property type="entry name" value="Cytidine_deaminase-like"/>
</dbReference>
<dbReference type="GO" id="GO:0005634">
    <property type="term" value="C:nucleus"/>
    <property type="evidence" value="ECO:0007669"/>
    <property type="project" value="TreeGrafter"/>
</dbReference>
<dbReference type="PANTHER" id="PTHR11079">
    <property type="entry name" value="CYTOSINE DEAMINASE FAMILY MEMBER"/>
    <property type="match status" value="1"/>
</dbReference>
<comment type="similarity">
    <text evidence="2">Belongs to the cytidine and deoxycytidylate deaminase family. ADAT3 subfamily.</text>
</comment>
<evidence type="ECO:0000256" key="2">
    <source>
        <dbReference type="ARBA" id="ARBA00038160"/>
    </source>
</evidence>
<dbReference type="Gene3D" id="3.40.140.10">
    <property type="entry name" value="Cytidine Deaminase, domain 2"/>
    <property type="match status" value="1"/>
</dbReference>
<evidence type="ECO:0000313" key="5">
    <source>
        <dbReference type="Proteomes" id="UP000190831"/>
    </source>
</evidence>
<dbReference type="CDD" id="cd01285">
    <property type="entry name" value="nucleoside_deaminase"/>
    <property type="match status" value="1"/>
</dbReference>
<keyword evidence="1" id="KW-0819">tRNA processing</keyword>
<dbReference type="PANTHER" id="PTHR11079:SF156">
    <property type="entry name" value="INACTIVE TRNA-SPECIFIC ADENOSINE DEAMINASE-LIKE PROTEIN 3-RELATED"/>
    <property type="match status" value="1"/>
</dbReference>
<dbReference type="SUPFAM" id="SSF53927">
    <property type="entry name" value="Cytidine deaminase-like"/>
    <property type="match status" value="1"/>
</dbReference>
<dbReference type="GO" id="GO:0052717">
    <property type="term" value="F:tRNA-specific adenosine-34 deaminase activity"/>
    <property type="evidence" value="ECO:0007669"/>
    <property type="project" value="TreeGrafter"/>
</dbReference>
<gene>
    <name evidence="4" type="ORF">LAFE_0D02564G</name>
</gene>
<dbReference type="InterPro" id="IPR002125">
    <property type="entry name" value="CMP_dCMP_dom"/>
</dbReference>
<organism evidence="4 5">
    <name type="scientific">Lachancea fermentati</name>
    <name type="common">Zygosaccharomyces fermentati</name>
    <dbReference type="NCBI Taxonomy" id="4955"/>
    <lineage>
        <taxon>Eukaryota</taxon>
        <taxon>Fungi</taxon>
        <taxon>Dikarya</taxon>
        <taxon>Ascomycota</taxon>
        <taxon>Saccharomycotina</taxon>
        <taxon>Saccharomycetes</taxon>
        <taxon>Saccharomycetales</taxon>
        <taxon>Saccharomycetaceae</taxon>
        <taxon>Lachancea</taxon>
    </lineage>
</organism>
<evidence type="ECO:0000259" key="3">
    <source>
        <dbReference type="PROSITE" id="PS51747"/>
    </source>
</evidence>
<evidence type="ECO:0000256" key="1">
    <source>
        <dbReference type="ARBA" id="ARBA00022694"/>
    </source>
</evidence>
<dbReference type="Proteomes" id="UP000190831">
    <property type="component" value="Chromosome D"/>
</dbReference>
<accession>A0A1G4MAT5</accession>
<dbReference type="GO" id="GO:0008033">
    <property type="term" value="P:tRNA processing"/>
    <property type="evidence" value="ECO:0007669"/>
    <property type="project" value="UniProtKB-KW"/>
</dbReference>
<dbReference type="PROSITE" id="PS51747">
    <property type="entry name" value="CYT_DCMP_DEAMINASES_2"/>
    <property type="match status" value="1"/>
</dbReference>
<sequence>MVKKKQNPLTIDYRKCLIENRLQQVRNTTFADHPDLVNVWTVDIDPRDSHSLINFIKDIQADEPVSFQHIKRIRKNSHSGLTAIICSHEMLQTEEDFLRLLKDAEFEYENTSGRFQVPRLGPSTKELSSEWSEKYWPLVWRGNPNDQILNDYVFDMGLIKRILQRISELTAAQHEKDPLITPAVSAFVNPLNKRVIYTVDGRHQGSPLDHSIMLGIKEVARQEQQRRDCGTEDPTQSDDPDTYLCLDFDVYTSHEPCSMCAMALIHSRIKRCIFLKSMACTGCLTPASGDGYCMHNNRNLNSSYEVFQWTGNEFIVPHIDPHTCC</sequence>
<dbReference type="OrthoDB" id="3180714at2759"/>
<dbReference type="GO" id="GO:0005737">
    <property type="term" value="C:cytoplasm"/>
    <property type="evidence" value="ECO:0007669"/>
    <property type="project" value="TreeGrafter"/>
</dbReference>
<name>A0A1G4MAT5_LACFM</name>
<feature type="domain" description="CMP/dCMP-type deaminase" evidence="3">
    <location>
        <begin position="154"/>
        <end position="307"/>
    </location>
</feature>
<protein>
    <submittedName>
        <fullName evidence="4">LAFE_0D02564g1_1</fullName>
    </submittedName>
</protein>
<keyword evidence="5" id="KW-1185">Reference proteome</keyword>